<gene>
    <name evidence="3" type="primary">LOC110789710</name>
</gene>
<keyword evidence="2" id="KW-1185">Reference proteome</keyword>
<protein>
    <submittedName>
        <fullName evidence="3">Uncharacterized protein</fullName>
    </submittedName>
</protein>
<dbReference type="AlphaFoldDB" id="A0A9R0IIS5"/>
<accession>A0A9R0IIS5</accession>
<evidence type="ECO:0000313" key="2">
    <source>
        <dbReference type="Proteomes" id="UP000813463"/>
    </source>
</evidence>
<name>A0A9R0IIS5_SPIOL</name>
<dbReference type="GeneID" id="110789710"/>
<feature type="region of interest" description="Disordered" evidence="1">
    <location>
        <begin position="53"/>
        <end position="94"/>
    </location>
</feature>
<evidence type="ECO:0000256" key="1">
    <source>
        <dbReference type="SAM" id="MobiDB-lite"/>
    </source>
</evidence>
<evidence type="ECO:0000313" key="3">
    <source>
        <dbReference type="RefSeq" id="XP_021850107.1"/>
    </source>
</evidence>
<dbReference type="KEGG" id="soe:110789710"/>
<sequence length="179" mass="20815">MMIIKKQKMQSDKGYNSKISKEEERIKEELEIDIEKDLEGEIKDEIHRLALRLHRLHQHRRHKQQPPQPPPPPQQQQQRNKGNKSNRAVSEVNISIIKMEGGGTKVEIKEIKKKKKPNYDNNNNNNNIIISSNGRINVVNKKKCSKNGIVDHKRFDWANSLRSGPLKSGHGKKIQIRKE</sequence>
<reference evidence="3" key="2">
    <citation type="submission" date="2025-08" db="UniProtKB">
        <authorList>
            <consortium name="RefSeq"/>
        </authorList>
    </citation>
    <scope>IDENTIFICATION</scope>
    <source>
        <tissue evidence="3">Leaf</tissue>
    </source>
</reference>
<dbReference type="Proteomes" id="UP000813463">
    <property type="component" value="Chromosome 3"/>
</dbReference>
<dbReference type="RefSeq" id="XP_021850107.1">
    <property type="nucleotide sequence ID" value="XM_021994415.2"/>
</dbReference>
<dbReference type="OrthoDB" id="1917248at2759"/>
<feature type="compositionally biased region" description="Basic residues" evidence="1">
    <location>
        <begin position="53"/>
        <end position="64"/>
    </location>
</feature>
<feature type="region of interest" description="Disordered" evidence="1">
    <location>
        <begin position="160"/>
        <end position="179"/>
    </location>
</feature>
<organism evidence="2 3">
    <name type="scientific">Spinacia oleracea</name>
    <name type="common">Spinach</name>
    <dbReference type="NCBI Taxonomy" id="3562"/>
    <lineage>
        <taxon>Eukaryota</taxon>
        <taxon>Viridiplantae</taxon>
        <taxon>Streptophyta</taxon>
        <taxon>Embryophyta</taxon>
        <taxon>Tracheophyta</taxon>
        <taxon>Spermatophyta</taxon>
        <taxon>Magnoliopsida</taxon>
        <taxon>eudicotyledons</taxon>
        <taxon>Gunneridae</taxon>
        <taxon>Pentapetalae</taxon>
        <taxon>Caryophyllales</taxon>
        <taxon>Chenopodiaceae</taxon>
        <taxon>Chenopodioideae</taxon>
        <taxon>Anserineae</taxon>
        <taxon>Spinacia</taxon>
    </lineage>
</organism>
<feature type="region of interest" description="Disordered" evidence="1">
    <location>
        <begin position="1"/>
        <end position="26"/>
    </location>
</feature>
<feature type="compositionally biased region" description="Basic residues" evidence="1">
    <location>
        <begin position="169"/>
        <end position="179"/>
    </location>
</feature>
<proteinExistence type="predicted"/>
<reference evidence="2" key="1">
    <citation type="journal article" date="2021" name="Nat. Commun.">
        <title>Genomic analyses provide insights into spinach domestication and the genetic basis of agronomic traits.</title>
        <authorList>
            <person name="Cai X."/>
            <person name="Sun X."/>
            <person name="Xu C."/>
            <person name="Sun H."/>
            <person name="Wang X."/>
            <person name="Ge C."/>
            <person name="Zhang Z."/>
            <person name="Wang Q."/>
            <person name="Fei Z."/>
            <person name="Jiao C."/>
            <person name="Wang Q."/>
        </authorList>
    </citation>
    <scope>NUCLEOTIDE SEQUENCE [LARGE SCALE GENOMIC DNA]</scope>
    <source>
        <strain evidence="2">cv. Varoflay</strain>
    </source>
</reference>